<feature type="domain" description="Protein kinase" evidence="2">
    <location>
        <begin position="1"/>
        <end position="257"/>
    </location>
</feature>
<keyword evidence="1" id="KW-0472">Membrane</keyword>
<accession>A0A2B7Y108</accession>
<dbReference type="STRING" id="1447875.A0A2B7Y108"/>
<dbReference type="SUPFAM" id="SSF56112">
    <property type="entry name" value="Protein kinase-like (PK-like)"/>
    <property type="match status" value="1"/>
</dbReference>
<feature type="transmembrane region" description="Helical" evidence="1">
    <location>
        <begin position="233"/>
        <end position="251"/>
    </location>
</feature>
<dbReference type="Gene3D" id="1.10.510.10">
    <property type="entry name" value="Transferase(Phosphotransferase) domain 1"/>
    <property type="match status" value="1"/>
</dbReference>
<sequence length="257" mass="29053">MLHLQDDASDDQGEVVQLLRTSPIYPPDTYKKRPLRRWRRGDLPVRIRHTKVLAKVPALSPIFSADVHAIEKKVYERLGNGHPNILKYLDQSPPDCKLLQNALFFEYHPRGMLAACLDEWKDVPARVRSVLIQWPFQAVSAVAYIHSHDIVHADLGLHNFLLSDDGSIVLCDFAGSSIDGCNSQEKQFPNLDDVSMPVRGVIERCWTKDGYTASEALQALEPHFLVMPSYHKYYASLLAITVGFAALFLWGPEEGEF</sequence>
<dbReference type="GO" id="GO:0005634">
    <property type="term" value="C:nucleus"/>
    <property type="evidence" value="ECO:0007669"/>
    <property type="project" value="TreeGrafter"/>
</dbReference>
<dbReference type="EMBL" id="PDNB01000032">
    <property type="protein sequence ID" value="PGH14723.1"/>
    <property type="molecule type" value="Genomic_DNA"/>
</dbReference>
<reference evidence="3 4" key="1">
    <citation type="submission" date="2017-10" db="EMBL/GenBank/DDBJ databases">
        <title>Comparative genomics in systemic dimorphic fungi from Ajellomycetaceae.</title>
        <authorList>
            <person name="Munoz J.F."/>
            <person name="Mcewen J.G."/>
            <person name="Clay O.K."/>
            <person name="Cuomo C.A."/>
        </authorList>
    </citation>
    <scope>NUCLEOTIDE SEQUENCE [LARGE SCALE GENOMIC DNA]</scope>
    <source>
        <strain evidence="3 4">UAMH5409</strain>
    </source>
</reference>
<protein>
    <recommendedName>
        <fullName evidence="2">Protein kinase domain-containing protein</fullName>
    </recommendedName>
</protein>
<evidence type="ECO:0000259" key="2">
    <source>
        <dbReference type="PROSITE" id="PS50011"/>
    </source>
</evidence>
<keyword evidence="4" id="KW-1185">Reference proteome</keyword>
<dbReference type="PANTHER" id="PTHR44167">
    <property type="entry name" value="OVARIAN-SPECIFIC SERINE/THREONINE-PROTEIN KINASE LOK-RELATED"/>
    <property type="match status" value="1"/>
</dbReference>
<dbReference type="SMART" id="SM00220">
    <property type="entry name" value="S_TKc"/>
    <property type="match status" value="1"/>
</dbReference>
<gene>
    <name evidence="3" type="ORF">AJ79_02889</name>
</gene>
<evidence type="ECO:0000313" key="4">
    <source>
        <dbReference type="Proteomes" id="UP000223968"/>
    </source>
</evidence>
<keyword evidence="1" id="KW-1133">Transmembrane helix</keyword>
<dbReference type="Proteomes" id="UP000223968">
    <property type="component" value="Unassembled WGS sequence"/>
</dbReference>
<evidence type="ECO:0000313" key="3">
    <source>
        <dbReference type="EMBL" id="PGH14723.1"/>
    </source>
</evidence>
<proteinExistence type="predicted"/>
<dbReference type="GO" id="GO:0004674">
    <property type="term" value="F:protein serine/threonine kinase activity"/>
    <property type="evidence" value="ECO:0007669"/>
    <property type="project" value="TreeGrafter"/>
</dbReference>
<dbReference type="GO" id="GO:0005524">
    <property type="term" value="F:ATP binding"/>
    <property type="evidence" value="ECO:0007669"/>
    <property type="project" value="InterPro"/>
</dbReference>
<dbReference type="PROSITE" id="PS50011">
    <property type="entry name" value="PROTEIN_KINASE_DOM"/>
    <property type="match status" value="1"/>
</dbReference>
<dbReference type="InterPro" id="IPR011009">
    <property type="entry name" value="Kinase-like_dom_sf"/>
</dbReference>
<keyword evidence="1" id="KW-0812">Transmembrane</keyword>
<name>A0A2B7Y108_9EURO</name>
<organism evidence="3 4">
    <name type="scientific">Helicocarpus griseus UAMH5409</name>
    <dbReference type="NCBI Taxonomy" id="1447875"/>
    <lineage>
        <taxon>Eukaryota</taxon>
        <taxon>Fungi</taxon>
        <taxon>Dikarya</taxon>
        <taxon>Ascomycota</taxon>
        <taxon>Pezizomycotina</taxon>
        <taxon>Eurotiomycetes</taxon>
        <taxon>Eurotiomycetidae</taxon>
        <taxon>Onygenales</taxon>
        <taxon>Ajellomycetaceae</taxon>
        <taxon>Helicocarpus</taxon>
    </lineage>
</organism>
<comment type="caution">
    <text evidence="3">The sequence shown here is derived from an EMBL/GenBank/DDBJ whole genome shotgun (WGS) entry which is preliminary data.</text>
</comment>
<dbReference type="InterPro" id="IPR000719">
    <property type="entry name" value="Prot_kinase_dom"/>
</dbReference>
<evidence type="ECO:0000256" key="1">
    <source>
        <dbReference type="SAM" id="Phobius"/>
    </source>
</evidence>
<dbReference type="PANTHER" id="PTHR44167:SF24">
    <property type="entry name" value="SERINE_THREONINE-PROTEIN KINASE CHK2"/>
    <property type="match status" value="1"/>
</dbReference>
<dbReference type="Pfam" id="PF00069">
    <property type="entry name" value="Pkinase"/>
    <property type="match status" value="1"/>
</dbReference>
<dbReference type="AlphaFoldDB" id="A0A2B7Y108"/>
<dbReference type="GO" id="GO:0044773">
    <property type="term" value="P:mitotic DNA damage checkpoint signaling"/>
    <property type="evidence" value="ECO:0007669"/>
    <property type="project" value="TreeGrafter"/>
</dbReference>
<dbReference type="OrthoDB" id="5338352at2759"/>